<proteinExistence type="predicted"/>
<keyword evidence="1" id="KW-1133">Transmembrane helix</keyword>
<evidence type="ECO:0000313" key="3">
    <source>
        <dbReference type="Proteomes" id="UP000594103"/>
    </source>
</evidence>
<name>A0A7M1RTW5_9CAUD</name>
<evidence type="ECO:0000313" key="2">
    <source>
        <dbReference type="EMBL" id="QOR57833.1"/>
    </source>
</evidence>
<dbReference type="EMBL" id="MT774410">
    <property type="protein sequence ID" value="QOR57833.1"/>
    <property type="molecule type" value="Genomic_DNA"/>
</dbReference>
<keyword evidence="3" id="KW-1185">Reference proteome</keyword>
<evidence type="ECO:0000256" key="1">
    <source>
        <dbReference type="SAM" id="Phobius"/>
    </source>
</evidence>
<protein>
    <submittedName>
        <fullName evidence="2">Uncharacterized protein</fullName>
    </submittedName>
</protein>
<reference evidence="2 3" key="1">
    <citation type="submission" date="2020-07" db="EMBL/GenBank/DDBJ databases">
        <title>Taxonomic proposal: Crassvirales, a new order of highly abundant and diverse bacterial viruses.</title>
        <authorList>
            <person name="Shkoporov A.N."/>
            <person name="Stockdale S.R."/>
            <person name="Guerin E."/>
            <person name="Ross R.P."/>
            <person name="Hill C."/>
        </authorList>
    </citation>
    <scope>NUCLEOTIDE SEQUENCE [LARGE SCALE GENOMIC DNA]</scope>
</reference>
<keyword evidence="1" id="KW-0472">Membrane</keyword>
<dbReference type="Proteomes" id="UP000594103">
    <property type="component" value="Segment"/>
</dbReference>
<organism evidence="2 3">
    <name type="scientific">uncultured phage cr272_1</name>
    <dbReference type="NCBI Taxonomy" id="2772094"/>
    <lineage>
        <taxon>Viruses</taxon>
        <taxon>Duplodnaviria</taxon>
        <taxon>Heunggongvirae</taxon>
        <taxon>Uroviricota</taxon>
        <taxon>Caudoviricetes</taxon>
        <taxon>Crassvirales</taxon>
        <taxon>Suoliviridae</taxon>
        <taxon>Oafivirinae</taxon>
        <taxon>Buhlduvirus</taxon>
        <taxon>Buhlduvirus porcinus</taxon>
    </lineage>
</organism>
<accession>A0A7M1RTW5</accession>
<dbReference type="RefSeq" id="YP_010113473.1">
    <property type="nucleotide sequence ID" value="NC_055903.1"/>
</dbReference>
<dbReference type="KEGG" id="vg:65131998"/>
<sequence>MSENKKFNLGETVLKAMPGAISFVGSAINAFSPTKNTQQLLSDAGTSTGYINGIAYQQLNAVDQSREMSELSKENTSNTLGMAAAGASLGSSLGPIGSVVGGAIGAIGGLFGASRRKRQLRRKIFNAQQLTYRTNNSAQASANSDFLEQNEALKYGPSDGGQQMFINAYHGKDSGTPIILSSVGRLLGRPNARVAGQESIVDNIHDPYNTTGHIVRLGQRGVDGPLAHVNDGTVIFGNDVDLATGIKFMDEAAPYTAAIEMINKKYGKQ</sequence>
<dbReference type="GeneID" id="65131998"/>
<feature type="transmembrane region" description="Helical" evidence="1">
    <location>
        <begin position="92"/>
        <end position="113"/>
    </location>
</feature>
<keyword evidence="1" id="KW-0812">Transmembrane</keyword>